<evidence type="ECO:0000313" key="3">
    <source>
        <dbReference type="Proteomes" id="UP000266721"/>
    </source>
</evidence>
<feature type="non-terminal residue" evidence="2">
    <location>
        <position position="125"/>
    </location>
</feature>
<gene>
    <name evidence="2" type="ORF">AM593_02043</name>
</gene>
<organism evidence="2 3">
    <name type="scientific">Mytilus galloprovincialis</name>
    <name type="common">Mediterranean mussel</name>
    <dbReference type="NCBI Taxonomy" id="29158"/>
    <lineage>
        <taxon>Eukaryota</taxon>
        <taxon>Metazoa</taxon>
        <taxon>Spiralia</taxon>
        <taxon>Lophotrochozoa</taxon>
        <taxon>Mollusca</taxon>
        <taxon>Bivalvia</taxon>
        <taxon>Autobranchia</taxon>
        <taxon>Pteriomorphia</taxon>
        <taxon>Mytilida</taxon>
        <taxon>Mytiloidea</taxon>
        <taxon>Mytilidae</taxon>
        <taxon>Mytilinae</taxon>
        <taxon>Mytilus</taxon>
    </lineage>
</organism>
<feature type="non-terminal residue" evidence="2">
    <location>
        <position position="1"/>
    </location>
</feature>
<dbReference type="SMR" id="A0A3R5Q105"/>
<sequence>MEKPDIYNEVDKIRLLDELACGKTTFQEFKDQCLKGDNLITEILELKKKIKQDEMATVNMKLRHDNLEKNNRELENKYTAELTQNESMQHQIKNLTDSLSSMEKKNKNLTEELDMAKDIYKTEKK</sequence>
<keyword evidence="1" id="KW-0175">Coiled coil</keyword>
<reference evidence="2 3" key="1">
    <citation type="journal article" date="2016" name="PLoS ONE">
        <title>A First Insight into the Genome of the Filter-Feeder Mussel Mytilus galloprovincialis.</title>
        <authorList>
            <person name="Murgarella M."/>
            <person name="Puiu D."/>
            <person name="Novoa B."/>
            <person name="Figueras A."/>
            <person name="Posada D."/>
            <person name="Canchaya C."/>
        </authorList>
    </citation>
    <scope>NUCLEOTIDE SEQUENCE [LARGE SCALE GENOMIC DNA]</scope>
    <source>
        <tissue evidence="2">Muscle</tissue>
    </source>
</reference>
<feature type="coiled-coil region" evidence="1">
    <location>
        <begin position="57"/>
        <end position="119"/>
    </location>
</feature>
<proteinExistence type="predicted"/>
<dbReference type="EMBL" id="KV628297">
    <property type="protein sequence ID" value="OPL07266.1"/>
    <property type="molecule type" value="Genomic_DNA"/>
</dbReference>
<name>A0A3R5Q105_MYTGA</name>
<evidence type="ECO:0000256" key="1">
    <source>
        <dbReference type="SAM" id="Coils"/>
    </source>
</evidence>
<dbReference type="Proteomes" id="UP000266721">
    <property type="component" value="Unassembled WGS sequence"/>
</dbReference>
<protein>
    <submittedName>
        <fullName evidence="2">Uncharacterized protein</fullName>
    </submittedName>
</protein>
<keyword evidence="3" id="KW-1185">Reference proteome</keyword>
<evidence type="ECO:0000313" key="2">
    <source>
        <dbReference type="EMBL" id="OPL07266.1"/>
    </source>
</evidence>
<accession>A0A3R5Q105</accession>
<dbReference type="AlphaFoldDB" id="A0A3R5Q105"/>